<feature type="compositionally biased region" description="Low complexity" evidence="1">
    <location>
        <begin position="192"/>
        <end position="208"/>
    </location>
</feature>
<dbReference type="InterPro" id="IPR038507">
    <property type="entry name" value="YcnI-like_sf"/>
</dbReference>
<evidence type="ECO:0000259" key="4">
    <source>
        <dbReference type="Pfam" id="PF07987"/>
    </source>
</evidence>
<keyword evidence="6" id="KW-1185">Reference proteome</keyword>
<evidence type="ECO:0000313" key="5">
    <source>
        <dbReference type="EMBL" id="MBD8022082.1"/>
    </source>
</evidence>
<protein>
    <submittedName>
        <fullName evidence="5">YcnI family protein</fullName>
    </submittedName>
</protein>
<evidence type="ECO:0000256" key="2">
    <source>
        <dbReference type="SAM" id="Phobius"/>
    </source>
</evidence>
<dbReference type="Pfam" id="PF07987">
    <property type="entry name" value="DUF1775"/>
    <property type="match status" value="1"/>
</dbReference>
<feature type="chain" id="PRO_5047327675" evidence="3">
    <location>
        <begin position="32"/>
        <end position="257"/>
    </location>
</feature>
<proteinExistence type="predicted"/>
<accession>A0ABR8WYC2</accession>
<keyword evidence="2" id="KW-0472">Membrane</keyword>
<dbReference type="Gene3D" id="2.60.40.2230">
    <property type="entry name" value="Uncharacterised protein YcnI-like PF07987, DUF1775"/>
    <property type="match status" value="1"/>
</dbReference>
<dbReference type="RefSeq" id="WP_191763242.1">
    <property type="nucleotide sequence ID" value="NZ_JACSPM010000001.1"/>
</dbReference>
<evidence type="ECO:0000313" key="6">
    <source>
        <dbReference type="Proteomes" id="UP000602532"/>
    </source>
</evidence>
<dbReference type="InterPro" id="IPR012533">
    <property type="entry name" value="YcnI-copper_dom"/>
</dbReference>
<dbReference type="CDD" id="cd08545">
    <property type="entry name" value="YcnI_like"/>
    <property type="match status" value="1"/>
</dbReference>
<sequence>MTTSRIILAPARPARRVLRIALGTAAGLALAVGAPLAASAHVHVDPGTVAAGSTETLTFAFSHGCDGSPTTALVIDIPDGVGNVTPIVDGGWIIARESGADGVPTQITFTSDTPVEDGFKATVAMDVLFDESAAGSTLAFPVTQRCAEGETAWAEIAEDGQDPHDLDAPAPLVEVGAVAEGDAHGHAEASDEGAAADGSTADGSAAAGEGEHADSEAAAAPEADPVARWLAAGGLVAGIAALVVVLLRGRSRKPGDV</sequence>
<gene>
    <name evidence="5" type="ORF">H9622_00580</name>
</gene>
<dbReference type="Proteomes" id="UP000602532">
    <property type="component" value="Unassembled WGS sequence"/>
</dbReference>
<feature type="region of interest" description="Disordered" evidence="1">
    <location>
        <begin position="182"/>
        <end position="220"/>
    </location>
</feature>
<evidence type="ECO:0000256" key="3">
    <source>
        <dbReference type="SAM" id="SignalP"/>
    </source>
</evidence>
<reference evidence="5 6" key="1">
    <citation type="submission" date="2020-08" db="EMBL/GenBank/DDBJ databases">
        <title>A Genomic Blueprint of the Chicken Gut Microbiome.</title>
        <authorList>
            <person name="Gilroy R."/>
            <person name="Ravi A."/>
            <person name="Getino M."/>
            <person name="Pursley I."/>
            <person name="Horton D.L."/>
            <person name="Alikhan N.-F."/>
            <person name="Baker D."/>
            <person name="Gharbi K."/>
            <person name="Hall N."/>
            <person name="Watson M."/>
            <person name="Adriaenssens E.M."/>
            <person name="Foster-Nyarko E."/>
            <person name="Jarju S."/>
            <person name="Secka A."/>
            <person name="Antonio M."/>
            <person name="Oren A."/>
            <person name="Chaudhuri R."/>
            <person name="La Ragione R.M."/>
            <person name="Hildebrand F."/>
            <person name="Pallen M.J."/>
        </authorList>
    </citation>
    <scope>NUCLEOTIDE SEQUENCE [LARGE SCALE GENOMIC DNA]</scope>
    <source>
        <strain evidence="5 6">Sa1CUA4</strain>
    </source>
</reference>
<name>A0ABR8WYC2_9MICO</name>
<dbReference type="EMBL" id="JACSPM010000001">
    <property type="protein sequence ID" value="MBD8022082.1"/>
    <property type="molecule type" value="Genomic_DNA"/>
</dbReference>
<keyword evidence="2" id="KW-1133">Transmembrane helix</keyword>
<organism evidence="5 6">
    <name type="scientific">Microbacterium gallinarum</name>
    <dbReference type="NCBI Taxonomy" id="2762209"/>
    <lineage>
        <taxon>Bacteria</taxon>
        <taxon>Bacillati</taxon>
        <taxon>Actinomycetota</taxon>
        <taxon>Actinomycetes</taxon>
        <taxon>Micrococcales</taxon>
        <taxon>Microbacteriaceae</taxon>
        <taxon>Microbacterium</taxon>
    </lineage>
</organism>
<keyword evidence="3" id="KW-0732">Signal</keyword>
<comment type="caution">
    <text evidence="5">The sequence shown here is derived from an EMBL/GenBank/DDBJ whole genome shotgun (WGS) entry which is preliminary data.</text>
</comment>
<keyword evidence="2" id="KW-0812">Transmembrane</keyword>
<evidence type="ECO:0000256" key="1">
    <source>
        <dbReference type="SAM" id="MobiDB-lite"/>
    </source>
</evidence>
<feature type="domain" description="YncI copper-binding" evidence="4">
    <location>
        <begin position="41"/>
        <end position="175"/>
    </location>
</feature>
<feature type="transmembrane region" description="Helical" evidence="2">
    <location>
        <begin position="229"/>
        <end position="247"/>
    </location>
</feature>
<feature type="signal peptide" evidence="3">
    <location>
        <begin position="1"/>
        <end position="31"/>
    </location>
</feature>